<gene>
    <name evidence="1" type="ORF">SAMN05444008_106266</name>
</gene>
<accession>A0A1M5AIE8</accession>
<dbReference type="RefSeq" id="WP_073042601.1">
    <property type="nucleotide sequence ID" value="NZ_FQUO01000006.1"/>
</dbReference>
<dbReference type="STRING" id="1302690.BUE76_08675"/>
<proteinExistence type="predicted"/>
<dbReference type="Proteomes" id="UP000184368">
    <property type="component" value="Unassembled WGS sequence"/>
</dbReference>
<dbReference type="AlphaFoldDB" id="A0A1M5AIE8"/>
<dbReference type="OrthoDB" id="799347at2"/>
<keyword evidence="2" id="KW-1185">Reference proteome</keyword>
<dbReference type="Pfam" id="PF09720">
    <property type="entry name" value="Unstab_antitox"/>
    <property type="match status" value="1"/>
</dbReference>
<dbReference type="EMBL" id="FQUO01000006">
    <property type="protein sequence ID" value="SHF29672.1"/>
    <property type="molecule type" value="Genomic_DNA"/>
</dbReference>
<evidence type="ECO:0000313" key="1">
    <source>
        <dbReference type="EMBL" id="SHF29672.1"/>
    </source>
</evidence>
<organism evidence="1 2">
    <name type="scientific">Cnuella takakiae</name>
    <dbReference type="NCBI Taxonomy" id="1302690"/>
    <lineage>
        <taxon>Bacteria</taxon>
        <taxon>Pseudomonadati</taxon>
        <taxon>Bacteroidota</taxon>
        <taxon>Chitinophagia</taxon>
        <taxon>Chitinophagales</taxon>
        <taxon>Chitinophagaceae</taxon>
        <taxon>Cnuella</taxon>
    </lineage>
</organism>
<evidence type="ECO:0000313" key="2">
    <source>
        <dbReference type="Proteomes" id="UP000184368"/>
    </source>
</evidence>
<sequence length="79" mass="9064">MNKTTALRQKLHNYLEVADDKKIEAIYAIMENDIEQLSVTYTEELKAELDRRHADYKSGEAKVVSAQESQERIAALLKP</sequence>
<name>A0A1M5AIE8_9BACT</name>
<dbReference type="InterPro" id="IPR013406">
    <property type="entry name" value="CHP02574_addiction_mod"/>
</dbReference>
<protein>
    <submittedName>
        <fullName evidence="1">Putative addiction module component, TIGR02574 family</fullName>
    </submittedName>
</protein>
<reference evidence="1 2" key="1">
    <citation type="submission" date="2016-11" db="EMBL/GenBank/DDBJ databases">
        <authorList>
            <person name="Jaros S."/>
            <person name="Januszkiewicz K."/>
            <person name="Wedrychowicz H."/>
        </authorList>
    </citation>
    <scope>NUCLEOTIDE SEQUENCE [LARGE SCALE GENOMIC DNA]</scope>
    <source>
        <strain evidence="1 2">DSM 26897</strain>
    </source>
</reference>